<dbReference type="SUPFAM" id="SSF54160">
    <property type="entry name" value="Chromo domain-like"/>
    <property type="match status" value="1"/>
</dbReference>
<dbReference type="Pfam" id="PF00385">
    <property type="entry name" value="Chromo"/>
    <property type="match status" value="1"/>
</dbReference>
<feature type="non-terminal residue" evidence="2">
    <location>
        <position position="1"/>
    </location>
</feature>
<dbReference type="InterPro" id="IPR023780">
    <property type="entry name" value="Chromo_domain"/>
</dbReference>
<dbReference type="PANTHER" id="PTHR46148:SF54">
    <property type="entry name" value="RETROTRANSPOSON-LIKE PROTEIN"/>
    <property type="match status" value="1"/>
</dbReference>
<evidence type="ECO:0000313" key="2">
    <source>
        <dbReference type="EMBL" id="MCI14792.1"/>
    </source>
</evidence>
<dbReference type="Pfam" id="PF24626">
    <property type="entry name" value="SH3_Tf2-1"/>
    <property type="match status" value="1"/>
</dbReference>
<keyword evidence="3" id="KW-1185">Reference proteome</keyword>
<dbReference type="EMBL" id="LXQA010093801">
    <property type="protein sequence ID" value="MCI14792.1"/>
    <property type="molecule type" value="Genomic_DNA"/>
</dbReference>
<dbReference type="InterPro" id="IPR016197">
    <property type="entry name" value="Chromo-like_dom_sf"/>
</dbReference>
<reference evidence="2 3" key="1">
    <citation type="journal article" date="2018" name="Front. Plant Sci.">
        <title>Red Clover (Trifolium pratense) and Zigzag Clover (T. medium) - A Picture of Genomic Similarities and Differences.</title>
        <authorList>
            <person name="Dluhosova J."/>
            <person name="Istvanek J."/>
            <person name="Nedelnik J."/>
            <person name="Repkova J."/>
        </authorList>
    </citation>
    <scope>NUCLEOTIDE SEQUENCE [LARGE SCALE GENOMIC DNA]</scope>
    <source>
        <strain evidence="3">cv. 10/8</strain>
        <tissue evidence="2">Leaf</tissue>
    </source>
</reference>
<dbReference type="PANTHER" id="PTHR46148">
    <property type="entry name" value="CHROMO DOMAIN-CONTAINING PROTEIN"/>
    <property type="match status" value="1"/>
</dbReference>
<accession>A0A392PSY7</accession>
<evidence type="ECO:0000313" key="3">
    <source>
        <dbReference type="Proteomes" id="UP000265520"/>
    </source>
</evidence>
<dbReference type="Gene3D" id="2.40.50.40">
    <property type="match status" value="1"/>
</dbReference>
<organism evidence="2 3">
    <name type="scientific">Trifolium medium</name>
    <dbReference type="NCBI Taxonomy" id="97028"/>
    <lineage>
        <taxon>Eukaryota</taxon>
        <taxon>Viridiplantae</taxon>
        <taxon>Streptophyta</taxon>
        <taxon>Embryophyta</taxon>
        <taxon>Tracheophyta</taxon>
        <taxon>Spermatophyta</taxon>
        <taxon>Magnoliopsida</taxon>
        <taxon>eudicotyledons</taxon>
        <taxon>Gunneridae</taxon>
        <taxon>Pentapetalae</taxon>
        <taxon>rosids</taxon>
        <taxon>fabids</taxon>
        <taxon>Fabales</taxon>
        <taxon>Fabaceae</taxon>
        <taxon>Papilionoideae</taxon>
        <taxon>50 kb inversion clade</taxon>
        <taxon>NPAAA clade</taxon>
        <taxon>Hologalegina</taxon>
        <taxon>IRL clade</taxon>
        <taxon>Trifolieae</taxon>
        <taxon>Trifolium</taxon>
    </lineage>
</organism>
<dbReference type="InterPro" id="IPR000953">
    <property type="entry name" value="Chromo/chromo_shadow_dom"/>
</dbReference>
<dbReference type="InterPro" id="IPR056924">
    <property type="entry name" value="SH3_Tf2-1"/>
</dbReference>
<dbReference type="Proteomes" id="UP000265520">
    <property type="component" value="Unassembled WGS sequence"/>
</dbReference>
<feature type="domain" description="Chromo" evidence="1">
    <location>
        <begin position="50"/>
        <end position="86"/>
    </location>
</feature>
<comment type="caution">
    <text evidence="2">The sequence shown here is derived from an EMBL/GenBank/DDBJ whole genome shotgun (WGS) entry which is preliminary data.</text>
</comment>
<dbReference type="PROSITE" id="PS50013">
    <property type="entry name" value="CHROMO_2"/>
    <property type="match status" value="1"/>
</dbReference>
<dbReference type="AlphaFoldDB" id="A0A392PSY7"/>
<name>A0A392PSY7_9FABA</name>
<protein>
    <recommendedName>
        <fullName evidence="1">Chromo domain-containing protein</fullName>
    </recommendedName>
</protein>
<evidence type="ECO:0000259" key="1">
    <source>
        <dbReference type="PROSITE" id="PS50013"/>
    </source>
</evidence>
<sequence length="162" mass="18056">IGAVAYKLQLPVEARIHPVFHVSQLKPYIGTASTPYMPLPLTTTALGPILQPEAILDNRTVVQGSEASHHVLVKWCNVDEAHATWEDTLQFAEEYPTFNLEDKVSVNGGSIVRTSLDNTGPHHAANKENEGIKSVMHVPHNQEGRGQRNKFVSTRLRDYIRK</sequence>
<proteinExistence type="predicted"/>